<keyword evidence="2" id="KW-1185">Reference proteome</keyword>
<sequence>MVAWVIARQTTQARLPCCTSGGMEAPVEMHLELAHPGRKCCPGDLIEALLYVKFNQTVKPVDLKVQIVGGVRVAWTEKKANRAGSTLVTCWLVPAKSYEHRAIRLPHLMSDGTSFCSLEGRVIYYLQAVMRCEIDKQSWPQEVKVQEEVFVTAPTPPDYLCPLEISSAKVPRAPSDSLGAQTVTLDVCLARTAWQPGETVQVHYYVRNGAASVAFTHLHVCLWRLLRLHAEVREDEEWRAPSGKDITDLQSRKFSHQKLFMHSIKLEAPVRPGGTEAGILVAKGQESSSCDENTQQGINRTLHLDNSFWSSTGSGPQHNEYLLYRLRAPLCHVQYVRIAVFRAHFHLGAPIYPPERVSFEVGATPHTLCEVEGGSFPVRATARWQTFAVPANACIGQYLRVNLLGKRQRQQQDMQWYTAVCAVAAHGRAPPAPLPALAPWRLHALPHLQLVKGYGVAACAATRLLVAGYLQNLFSYL</sequence>
<name>A0AAW1SIK9_9CHLO</name>
<dbReference type="PANTHER" id="PTHR39741">
    <property type="entry name" value="F-BOX DOMAIN CONTAINING PROTEIN, EXPRESSED"/>
    <property type="match status" value="1"/>
</dbReference>
<dbReference type="PANTHER" id="PTHR39741:SF2">
    <property type="entry name" value="F-BOX DOMAIN-CONTAINING PROTEIN"/>
    <property type="match status" value="1"/>
</dbReference>
<dbReference type="EMBL" id="JALJOU010000003">
    <property type="protein sequence ID" value="KAK9845503.1"/>
    <property type="molecule type" value="Genomic_DNA"/>
</dbReference>
<reference evidence="1 2" key="1">
    <citation type="journal article" date="2024" name="Nat. Commun.">
        <title>Phylogenomics reveals the evolutionary origins of lichenization in chlorophyte algae.</title>
        <authorList>
            <person name="Puginier C."/>
            <person name="Libourel C."/>
            <person name="Otte J."/>
            <person name="Skaloud P."/>
            <person name="Haon M."/>
            <person name="Grisel S."/>
            <person name="Petersen M."/>
            <person name="Berrin J.G."/>
            <person name="Delaux P.M."/>
            <person name="Dal Grande F."/>
            <person name="Keller J."/>
        </authorList>
    </citation>
    <scope>NUCLEOTIDE SEQUENCE [LARGE SCALE GENOMIC DNA]</scope>
    <source>
        <strain evidence="1 2">SAG 245.80</strain>
    </source>
</reference>
<dbReference type="AlphaFoldDB" id="A0AAW1SIK9"/>
<dbReference type="InterPro" id="IPR055336">
    <property type="entry name" value="At4g00755-like"/>
</dbReference>
<dbReference type="Proteomes" id="UP001445335">
    <property type="component" value="Unassembled WGS sequence"/>
</dbReference>
<protein>
    <recommendedName>
        <fullName evidence="3">Arrestin C-terminal-like domain-containing protein</fullName>
    </recommendedName>
</protein>
<evidence type="ECO:0000313" key="2">
    <source>
        <dbReference type="Proteomes" id="UP001445335"/>
    </source>
</evidence>
<accession>A0AAW1SIK9</accession>
<evidence type="ECO:0008006" key="3">
    <source>
        <dbReference type="Google" id="ProtNLM"/>
    </source>
</evidence>
<proteinExistence type="predicted"/>
<comment type="caution">
    <text evidence="1">The sequence shown here is derived from an EMBL/GenBank/DDBJ whole genome shotgun (WGS) entry which is preliminary data.</text>
</comment>
<gene>
    <name evidence="1" type="ORF">WJX81_008087</name>
</gene>
<organism evidence="1 2">
    <name type="scientific">Elliptochloris bilobata</name>
    <dbReference type="NCBI Taxonomy" id="381761"/>
    <lineage>
        <taxon>Eukaryota</taxon>
        <taxon>Viridiplantae</taxon>
        <taxon>Chlorophyta</taxon>
        <taxon>core chlorophytes</taxon>
        <taxon>Trebouxiophyceae</taxon>
        <taxon>Trebouxiophyceae incertae sedis</taxon>
        <taxon>Elliptochloris clade</taxon>
        <taxon>Elliptochloris</taxon>
    </lineage>
</organism>
<evidence type="ECO:0000313" key="1">
    <source>
        <dbReference type="EMBL" id="KAK9845503.1"/>
    </source>
</evidence>